<name>A0ABW3CG11_9ACTN</name>
<dbReference type="InterPro" id="IPR039420">
    <property type="entry name" value="WalR-like"/>
</dbReference>
<accession>A0ABW3CG11</accession>
<evidence type="ECO:0000313" key="9">
    <source>
        <dbReference type="Proteomes" id="UP001597083"/>
    </source>
</evidence>
<dbReference type="CDD" id="cd17574">
    <property type="entry name" value="REC_OmpR"/>
    <property type="match status" value="1"/>
</dbReference>
<dbReference type="InterPro" id="IPR011006">
    <property type="entry name" value="CheY-like_superfamily"/>
</dbReference>
<protein>
    <submittedName>
        <fullName evidence="8">Response regulator transcription factor</fullName>
    </submittedName>
</protein>
<evidence type="ECO:0000256" key="5">
    <source>
        <dbReference type="ARBA" id="ARBA00023163"/>
    </source>
</evidence>
<evidence type="ECO:0000256" key="3">
    <source>
        <dbReference type="ARBA" id="ARBA00023015"/>
    </source>
</evidence>
<gene>
    <name evidence="8" type="ORF">ACFQ07_14545</name>
</gene>
<sequence>MARVLVVDDDPRLVKAVSTLLRQRRHQVESAPTGDLARKALLRGDVDLALLDVNLPDVNGLSLILQLREEGITVPVILLTVRTEVHDQTLGLRLGGDDYIVKPFNPEVLLARIDAVLRRSAGSLAHRGEEAGDDRMR</sequence>
<evidence type="ECO:0000313" key="8">
    <source>
        <dbReference type="EMBL" id="MFD0853454.1"/>
    </source>
</evidence>
<evidence type="ECO:0000256" key="2">
    <source>
        <dbReference type="ARBA" id="ARBA00023012"/>
    </source>
</evidence>
<keyword evidence="9" id="KW-1185">Reference proteome</keyword>
<dbReference type="SMART" id="SM00448">
    <property type="entry name" value="REC"/>
    <property type="match status" value="1"/>
</dbReference>
<comment type="caution">
    <text evidence="8">The sequence shown here is derived from an EMBL/GenBank/DDBJ whole genome shotgun (WGS) entry which is preliminary data.</text>
</comment>
<dbReference type="InterPro" id="IPR001789">
    <property type="entry name" value="Sig_transdc_resp-reg_receiver"/>
</dbReference>
<evidence type="ECO:0000259" key="7">
    <source>
        <dbReference type="PROSITE" id="PS50110"/>
    </source>
</evidence>
<keyword evidence="2" id="KW-0902">Two-component regulatory system</keyword>
<dbReference type="Gene3D" id="3.40.50.2300">
    <property type="match status" value="1"/>
</dbReference>
<evidence type="ECO:0000256" key="4">
    <source>
        <dbReference type="ARBA" id="ARBA00023125"/>
    </source>
</evidence>
<keyword evidence="4" id="KW-0238">DNA-binding</keyword>
<evidence type="ECO:0000256" key="6">
    <source>
        <dbReference type="PROSITE-ProRule" id="PRU00169"/>
    </source>
</evidence>
<reference evidence="9" key="1">
    <citation type="journal article" date="2019" name="Int. J. Syst. Evol. Microbiol.">
        <title>The Global Catalogue of Microorganisms (GCM) 10K type strain sequencing project: providing services to taxonomists for standard genome sequencing and annotation.</title>
        <authorList>
            <consortium name="The Broad Institute Genomics Platform"/>
            <consortium name="The Broad Institute Genome Sequencing Center for Infectious Disease"/>
            <person name="Wu L."/>
            <person name="Ma J."/>
        </authorList>
    </citation>
    <scope>NUCLEOTIDE SEQUENCE [LARGE SCALE GENOMIC DNA]</scope>
    <source>
        <strain evidence="9">JCM 31696</strain>
    </source>
</reference>
<keyword evidence="3" id="KW-0805">Transcription regulation</keyword>
<keyword evidence="5" id="KW-0804">Transcription</keyword>
<dbReference type="PANTHER" id="PTHR48111:SF1">
    <property type="entry name" value="TWO-COMPONENT RESPONSE REGULATOR ORR33"/>
    <property type="match status" value="1"/>
</dbReference>
<dbReference type="PROSITE" id="PS50110">
    <property type="entry name" value="RESPONSE_REGULATORY"/>
    <property type="match status" value="1"/>
</dbReference>
<dbReference type="SUPFAM" id="SSF52172">
    <property type="entry name" value="CheY-like"/>
    <property type="match status" value="1"/>
</dbReference>
<dbReference type="PANTHER" id="PTHR48111">
    <property type="entry name" value="REGULATOR OF RPOS"/>
    <property type="match status" value="1"/>
</dbReference>
<feature type="modified residue" description="4-aspartylphosphate" evidence="6">
    <location>
        <position position="52"/>
    </location>
</feature>
<dbReference type="EMBL" id="JBHTIR010002180">
    <property type="protein sequence ID" value="MFD0853454.1"/>
    <property type="molecule type" value="Genomic_DNA"/>
</dbReference>
<evidence type="ECO:0000256" key="1">
    <source>
        <dbReference type="ARBA" id="ARBA00022553"/>
    </source>
</evidence>
<dbReference type="Pfam" id="PF00072">
    <property type="entry name" value="Response_reg"/>
    <property type="match status" value="1"/>
</dbReference>
<feature type="domain" description="Response regulatory" evidence="7">
    <location>
        <begin position="3"/>
        <end position="117"/>
    </location>
</feature>
<proteinExistence type="predicted"/>
<dbReference type="Proteomes" id="UP001597083">
    <property type="component" value="Unassembled WGS sequence"/>
</dbReference>
<feature type="non-terminal residue" evidence="8">
    <location>
        <position position="137"/>
    </location>
</feature>
<organism evidence="8 9">
    <name type="scientific">Actinomadura adrarensis</name>
    <dbReference type="NCBI Taxonomy" id="1819600"/>
    <lineage>
        <taxon>Bacteria</taxon>
        <taxon>Bacillati</taxon>
        <taxon>Actinomycetota</taxon>
        <taxon>Actinomycetes</taxon>
        <taxon>Streptosporangiales</taxon>
        <taxon>Thermomonosporaceae</taxon>
        <taxon>Actinomadura</taxon>
    </lineage>
</organism>
<keyword evidence="1 6" id="KW-0597">Phosphoprotein</keyword>